<dbReference type="InterPro" id="IPR041147">
    <property type="entry name" value="GH38_C"/>
</dbReference>
<organism evidence="6 7">
    <name type="scientific">Bifidobacterium hapali</name>
    <dbReference type="NCBI Taxonomy" id="1630172"/>
    <lineage>
        <taxon>Bacteria</taxon>
        <taxon>Bacillati</taxon>
        <taxon>Actinomycetota</taxon>
        <taxon>Actinomycetes</taxon>
        <taxon>Bifidobacteriales</taxon>
        <taxon>Bifidobacteriaceae</taxon>
        <taxon>Bifidobacterium</taxon>
    </lineage>
</organism>
<dbReference type="AlphaFoldDB" id="A0A261G4B0"/>
<keyword evidence="7" id="KW-1185">Reference proteome</keyword>
<feature type="domain" description="Glycoside hydrolase family 38 central" evidence="5">
    <location>
        <begin position="538"/>
        <end position="617"/>
    </location>
</feature>
<evidence type="ECO:0000313" key="7">
    <source>
        <dbReference type="Proteomes" id="UP000216074"/>
    </source>
</evidence>
<dbReference type="SUPFAM" id="SSF88688">
    <property type="entry name" value="Families 57/38 glycoside transferase middle domain"/>
    <property type="match status" value="1"/>
</dbReference>
<dbReference type="Pfam" id="PF17677">
    <property type="entry name" value="Glyco_hydro38C2"/>
    <property type="match status" value="1"/>
</dbReference>
<dbReference type="InterPro" id="IPR011330">
    <property type="entry name" value="Glyco_hydro/deAcase_b/a-brl"/>
</dbReference>
<dbReference type="Proteomes" id="UP000216074">
    <property type="component" value="Unassembled WGS sequence"/>
</dbReference>
<dbReference type="InterPro" id="IPR027291">
    <property type="entry name" value="Glyco_hydro_38_N_sf"/>
</dbReference>
<dbReference type="SMART" id="SM00872">
    <property type="entry name" value="Alpha-mann_mid"/>
    <property type="match status" value="1"/>
</dbReference>
<dbReference type="InterPro" id="IPR037094">
    <property type="entry name" value="Glyco_hydro_38_cen_sf"/>
</dbReference>
<protein>
    <submittedName>
        <fullName evidence="6">Alpha-mannosidase</fullName>
    </submittedName>
</protein>
<gene>
    <name evidence="6" type="ORF">BHAP_0412</name>
</gene>
<evidence type="ECO:0000259" key="5">
    <source>
        <dbReference type="SMART" id="SM00872"/>
    </source>
</evidence>
<dbReference type="Pfam" id="PF22907">
    <property type="entry name" value="Ams1-like_1st"/>
    <property type="match status" value="1"/>
</dbReference>
<evidence type="ECO:0000256" key="4">
    <source>
        <dbReference type="ARBA" id="ARBA00023295"/>
    </source>
</evidence>
<dbReference type="SUPFAM" id="SSF74650">
    <property type="entry name" value="Galactose mutarotase-like"/>
    <property type="match status" value="1"/>
</dbReference>
<dbReference type="Gene3D" id="2.70.98.30">
    <property type="entry name" value="Golgi alpha-mannosidase II, domain 4"/>
    <property type="match status" value="1"/>
</dbReference>
<dbReference type="InterPro" id="IPR011013">
    <property type="entry name" value="Gal_mutarotase_sf_dom"/>
</dbReference>
<dbReference type="Gene3D" id="3.20.110.10">
    <property type="entry name" value="Glycoside hydrolase 38, N terminal domain"/>
    <property type="match status" value="1"/>
</dbReference>
<accession>A0A261G4B0</accession>
<evidence type="ECO:0000256" key="2">
    <source>
        <dbReference type="ARBA" id="ARBA00022723"/>
    </source>
</evidence>
<reference evidence="6 7" key="1">
    <citation type="journal article" date="2017" name="BMC Genomics">
        <title>Comparative genomic and phylogenomic analyses of the Bifidobacteriaceae family.</title>
        <authorList>
            <person name="Lugli G.A."/>
            <person name="Milani C."/>
            <person name="Turroni F."/>
            <person name="Duranti S."/>
            <person name="Mancabelli L."/>
            <person name="Mangifesta M."/>
            <person name="Ferrario C."/>
            <person name="Modesto M."/>
            <person name="Mattarelli P."/>
            <person name="Jiri K."/>
            <person name="van Sinderen D."/>
            <person name="Ventura M."/>
        </authorList>
    </citation>
    <scope>NUCLEOTIDE SEQUENCE [LARGE SCALE GENOMIC DNA]</scope>
    <source>
        <strain evidence="6 7">DSM 100202</strain>
    </source>
</reference>
<dbReference type="InterPro" id="IPR028995">
    <property type="entry name" value="Glyco_hydro_57/38_cen_sf"/>
</dbReference>
<dbReference type="InterPro" id="IPR015341">
    <property type="entry name" value="Glyco_hydro_38_cen"/>
</dbReference>
<dbReference type="InterPro" id="IPR000602">
    <property type="entry name" value="Glyco_hydro_38_N"/>
</dbReference>
<evidence type="ECO:0000313" key="6">
    <source>
        <dbReference type="EMBL" id="OZG66244.1"/>
    </source>
</evidence>
<name>A0A261G4B0_9BIFI</name>
<dbReference type="FunFam" id="3.20.110.10:FF:000002">
    <property type="entry name" value="alpha-mannosidase 2C1 isoform X1"/>
    <property type="match status" value="1"/>
</dbReference>
<dbReference type="FunFam" id="1.20.1270.50:FF:000004">
    <property type="entry name" value="alpha-mannosidase 2C1 isoform X1"/>
    <property type="match status" value="1"/>
</dbReference>
<proteinExistence type="inferred from homology"/>
<dbReference type="GO" id="GO:0006013">
    <property type="term" value="P:mannose metabolic process"/>
    <property type="evidence" value="ECO:0007669"/>
    <property type="project" value="InterPro"/>
</dbReference>
<keyword evidence="3" id="KW-0378">Hydrolase</keyword>
<dbReference type="GO" id="GO:0030246">
    <property type="term" value="F:carbohydrate binding"/>
    <property type="evidence" value="ECO:0007669"/>
    <property type="project" value="InterPro"/>
</dbReference>
<dbReference type="Pfam" id="PF01074">
    <property type="entry name" value="Glyco_hydro_38N"/>
    <property type="match status" value="1"/>
</dbReference>
<dbReference type="PANTHER" id="PTHR46017">
    <property type="entry name" value="ALPHA-MANNOSIDASE 2C1"/>
    <property type="match status" value="1"/>
</dbReference>
<dbReference type="RefSeq" id="WP_094729147.1">
    <property type="nucleotide sequence ID" value="NZ_MWWY01000006.1"/>
</dbReference>
<dbReference type="InterPro" id="IPR011682">
    <property type="entry name" value="Glyco_hydro_38_C"/>
</dbReference>
<dbReference type="GO" id="GO:0009313">
    <property type="term" value="P:oligosaccharide catabolic process"/>
    <property type="evidence" value="ECO:0007669"/>
    <property type="project" value="TreeGrafter"/>
</dbReference>
<dbReference type="Pfam" id="PF09261">
    <property type="entry name" value="Alpha-mann_mid"/>
    <property type="match status" value="1"/>
</dbReference>
<dbReference type="Pfam" id="PF07748">
    <property type="entry name" value="Glyco_hydro_38C"/>
    <property type="match status" value="1"/>
</dbReference>
<dbReference type="GO" id="GO:0004559">
    <property type="term" value="F:alpha-mannosidase activity"/>
    <property type="evidence" value="ECO:0007669"/>
    <property type="project" value="InterPro"/>
</dbReference>
<keyword evidence="2" id="KW-0479">Metal-binding</keyword>
<keyword evidence="4" id="KW-0326">Glycosidase</keyword>
<dbReference type="CDD" id="cd10789">
    <property type="entry name" value="GH38N_AMII_ER_cytosolic"/>
    <property type="match status" value="1"/>
</dbReference>
<evidence type="ECO:0000256" key="1">
    <source>
        <dbReference type="ARBA" id="ARBA00009792"/>
    </source>
</evidence>
<evidence type="ECO:0000256" key="3">
    <source>
        <dbReference type="ARBA" id="ARBA00022801"/>
    </source>
</evidence>
<dbReference type="Gene3D" id="1.20.1270.50">
    <property type="entry name" value="Glycoside hydrolase family 38, central domain"/>
    <property type="match status" value="1"/>
</dbReference>
<comment type="caution">
    <text evidence="6">The sequence shown here is derived from an EMBL/GenBank/DDBJ whole genome shotgun (WGS) entry which is preliminary data.</text>
</comment>
<dbReference type="OrthoDB" id="9772207at2"/>
<dbReference type="InterPro" id="IPR054723">
    <property type="entry name" value="Ams1-like_N"/>
</dbReference>
<dbReference type="GO" id="GO:0046872">
    <property type="term" value="F:metal ion binding"/>
    <property type="evidence" value="ECO:0007669"/>
    <property type="project" value="UniProtKB-KW"/>
</dbReference>
<dbReference type="PANTHER" id="PTHR46017:SF1">
    <property type="entry name" value="ALPHA-MANNOSIDASE 2C1"/>
    <property type="match status" value="1"/>
</dbReference>
<comment type="similarity">
    <text evidence="1">Belongs to the glycosyl hydrolase 38 family.</text>
</comment>
<sequence>MYLKPEAQINRGKRVLRQRVEPYVHPIVTPLSVESFDIPGEPMPTDEFFDKLNRGEINFTPFELGHEWGTTWGTVWFRLTGRVPAGYPKDGRPLELVIDLGWYPHSCGGHIEGLVYRADGTAIKAVHPLNTWVPFMDADGNAQVPVAEDGTFTVYLEAASNPLILGVPPFVETELGDHATGKPEEPYVFKSANLTEFDQRFEDYRVDLDVVIQLMEQGDKDTPRYWQLAKALQRSLNVFDEQHLDSVVAARAELAGVLAKPANASAMNVSAVGHAHIDSAWLWPVRETRRKVARTVANALALMDIDPDYQYAMSSAQQYAWLEEDHPDIFKRMLERIKEGRFIPVGGMWVESDGMLPTGESLIRQISYGKRYYKEHLGVEPKGIWLPDSFGYTGAWPQIARRAGYEWFLTQKISWNDTTKFPHHSFMWQGIDGTSIFTHFPPSDTYAAWCNVQELTYAEKNFQDKDLADRSLLLFGFGDGGGGPTRNMMEHLHRYKNLEGVSRVTLEGPNEFFDKARTQLEENAGPEMPTYKGELYLELHRGTLTSQQDMKRGCRTEESLLRTVEYLGAAATLADPTYTYPSEEIDGIWKTLLLDQFHDILPGSGIAWVHREARANYARDLKRLADIAADACAVLRASNPNADVLPAARISQYHADGLSWHVRLVDDRGDALPTLLTKLDDGRVSISNGVISATIETDGTVSSLIDEKNGRELVPSGARIGRYELMKDEPAVWDAWDIERESLLVRHDLTGSIVSADVVDGAATITVRTEEDNTVIDTTITLRPGASQLDFHTSVDWQARERFLKVDVPLAIVADRATYDCQYGLVTRPIVKNSASDEAKFENCTNRFAIFNEAGYAAAVVNGSIYGSDAAPINADASLGTGSGTMFRLSLVSAPVYPDPRTDIGRHDYNWAVVADATIERTLDAAATMNAPELHDVPDIAPLVSVENETGTAVLDWVKLADDGSGDLIARVYESAGGRATATVHVNDGFGGVLQGATIRETNVLEGEAIADDLPIALAGDAGQPAEGATLHLGPFQLATLRISRA</sequence>
<dbReference type="SUPFAM" id="SSF88713">
    <property type="entry name" value="Glycoside hydrolase/deacetylase"/>
    <property type="match status" value="1"/>
</dbReference>
<dbReference type="EMBL" id="MWWY01000006">
    <property type="protein sequence ID" value="OZG66244.1"/>
    <property type="molecule type" value="Genomic_DNA"/>
</dbReference>